<dbReference type="Gene3D" id="3.40.50.1820">
    <property type="entry name" value="alpha/beta hydrolase"/>
    <property type="match status" value="2"/>
</dbReference>
<dbReference type="InterPro" id="IPR029058">
    <property type="entry name" value="AB_hydrolase_fold"/>
</dbReference>
<gene>
    <name evidence="1" type="ordered locus">Mlg_0018</name>
</gene>
<dbReference type="KEGG" id="aeh:Mlg_0018"/>
<protein>
    <recommendedName>
        <fullName evidence="3">Alpha/beta hydrolase</fullName>
    </recommendedName>
</protein>
<proteinExistence type="predicted"/>
<keyword evidence="2" id="KW-1185">Reference proteome</keyword>
<dbReference type="EMBL" id="CP000453">
    <property type="protein sequence ID" value="ABI55377.1"/>
    <property type="molecule type" value="Genomic_DNA"/>
</dbReference>
<evidence type="ECO:0000313" key="2">
    <source>
        <dbReference type="Proteomes" id="UP000001962"/>
    </source>
</evidence>
<accession>Q0ACR0</accession>
<organism evidence="1 2">
    <name type="scientific">Alkalilimnicola ehrlichii (strain ATCC BAA-1101 / DSM 17681 / MLHE-1)</name>
    <dbReference type="NCBI Taxonomy" id="187272"/>
    <lineage>
        <taxon>Bacteria</taxon>
        <taxon>Pseudomonadati</taxon>
        <taxon>Pseudomonadota</taxon>
        <taxon>Gammaproteobacteria</taxon>
        <taxon>Chromatiales</taxon>
        <taxon>Ectothiorhodospiraceae</taxon>
        <taxon>Alkalilimnicola</taxon>
    </lineage>
</organism>
<dbReference type="eggNOG" id="COG1073">
    <property type="taxonomic scope" value="Bacteria"/>
</dbReference>
<name>Q0ACR0_ALKEH</name>
<dbReference type="HOGENOM" id="CLU_747548_0_0_6"/>
<evidence type="ECO:0000313" key="1">
    <source>
        <dbReference type="EMBL" id="ABI55377.1"/>
    </source>
</evidence>
<dbReference type="AlphaFoldDB" id="Q0ACR0"/>
<dbReference type="Proteomes" id="UP000001962">
    <property type="component" value="Chromosome"/>
</dbReference>
<evidence type="ECO:0008006" key="3">
    <source>
        <dbReference type="Google" id="ProtNLM"/>
    </source>
</evidence>
<dbReference type="SUPFAM" id="SSF53474">
    <property type="entry name" value="alpha/beta-Hydrolases"/>
    <property type="match status" value="1"/>
</dbReference>
<reference evidence="2" key="1">
    <citation type="submission" date="2006-08" db="EMBL/GenBank/DDBJ databases">
        <title>Complete sequence of Alkalilimnicola ehrilichei MLHE-1.</title>
        <authorList>
            <person name="Copeland A."/>
            <person name="Lucas S."/>
            <person name="Lapidus A."/>
            <person name="Barry K."/>
            <person name="Detter J.C."/>
            <person name="Glavina del Rio T."/>
            <person name="Hammon N."/>
            <person name="Israni S."/>
            <person name="Dalin E."/>
            <person name="Tice H."/>
            <person name="Pitluck S."/>
            <person name="Sims D."/>
            <person name="Brettin T."/>
            <person name="Bruce D."/>
            <person name="Han C."/>
            <person name="Tapia R."/>
            <person name="Gilna P."/>
            <person name="Schmutz J."/>
            <person name="Larimer F."/>
            <person name="Land M."/>
            <person name="Hauser L."/>
            <person name="Kyrpides N."/>
            <person name="Mikhailova N."/>
            <person name="Oremland R.S."/>
            <person name="Hoeft S.E."/>
            <person name="Switzer-Blum J."/>
            <person name="Kulp T."/>
            <person name="King G."/>
            <person name="Tabita R."/>
            <person name="Witte B."/>
            <person name="Santini J.M."/>
            <person name="Basu P."/>
            <person name="Hollibaugh J.T."/>
            <person name="Xie G."/>
            <person name="Stolz J.F."/>
            <person name="Richardson P."/>
        </authorList>
    </citation>
    <scope>NUCLEOTIDE SEQUENCE [LARGE SCALE GENOMIC DNA]</scope>
    <source>
        <strain evidence="2">ATCC BAA-1101 / DSM 17681 / MLHE-1</strain>
    </source>
</reference>
<sequence>MPSLRAMNALHPTLFLVLALTAVIALPGCGAMQRHYEAGLILADIRAGEADSRWKRTRPAPERETVEYTGPTGVPRVADLYTPGDEVRSNLVLVHGFTEAGRRDPRLVQFAKTLSRAGFRVLAPEVETLTRMDVSPENIRDVVDAAHWLDARDDGEGVGVAAMSFSVATAVLAALEEDGRPHIGWIVGVGGYYDLVETLTYVTTGYFTEDGERRYQIPRVEGRWVVLLTQLDRVPDADDRRLLDRIARERLADPEAETGPLAERLSPPGRAVYALLTNRDPDRVPDLLAALPDGVRDEIKALNLANRDLSRLQAYLLLVHGRDDDVIPWTQSQALKQAAPRGQAELRLVTGLTHVDVDPGVVGAWRLLRAVNRLLLLRDDPPPTPSSANEP</sequence>